<gene>
    <name evidence="2" type="ORF">NLU14_12355</name>
</gene>
<keyword evidence="1" id="KW-1133">Transmembrane helix</keyword>
<protein>
    <recommendedName>
        <fullName evidence="4">DUF1269 domain-containing protein</fullName>
    </recommendedName>
</protein>
<feature type="transmembrane region" description="Helical" evidence="1">
    <location>
        <begin position="105"/>
        <end position="127"/>
    </location>
</feature>
<feature type="transmembrane region" description="Helical" evidence="1">
    <location>
        <begin position="74"/>
        <end position="99"/>
    </location>
</feature>
<proteinExistence type="predicted"/>
<keyword evidence="1" id="KW-0472">Membrane</keyword>
<accession>A0ABT5YBM4</accession>
<evidence type="ECO:0000313" key="3">
    <source>
        <dbReference type="Proteomes" id="UP001143391"/>
    </source>
</evidence>
<evidence type="ECO:0000313" key="2">
    <source>
        <dbReference type="EMBL" id="MDF0751017.1"/>
    </source>
</evidence>
<comment type="caution">
    <text evidence="2">The sequence shown here is derived from an EMBL/GenBank/DDBJ whole genome shotgun (WGS) entry which is preliminary data.</text>
</comment>
<reference evidence="2" key="1">
    <citation type="submission" date="2022-07" db="EMBL/GenBank/DDBJ databases">
        <title>Marinobacter iranensis a new bacterium isolate from a hipersaline lake in Iran.</title>
        <authorList>
            <person name="Mohammad A.M.A."/>
            <person name="Cristina S.-P."/>
            <person name="Antonio V."/>
        </authorList>
    </citation>
    <scope>NUCLEOTIDE SEQUENCE</scope>
    <source>
        <strain evidence="2">71-i</strain>
    </source>
</reference>
<dbReference type="RefSeq" id="WP_275706935.1">
    <property type="nucleotide sequence ID" value="NZ_JANCMW010000007.1"/>
</dbReference>
<evidence type="ECO:0000256" key="1">
    <source>
        <dbReference type="SAM" id="Phobius"/>
    </source>
</evidence>
<organism evidence="2 3">
    <name type="scientific">Marinobacter iranensis</name>
    <dbReference type="NCBI Taxonomy" id="2962607"/>
    <lineage>
        <taxon>Bacteria</taxon>
        <taxon>Pseudomonadati</taxon>
        <taxon>Pseudomonadota</taxon>
        <taxon>Gammaproteobacteria</taxon>
        <taxon>Pseudomonadales</taxon>
        <taxon>Marinobacteraceae</taxon>
        <taxon>Marinobacter</taxon>
    </lineage>
</organism>
<dbReference type="Proteomes" id="UP001143391">
    <property type="component" value="Unassembled WGS sequence"/>
</dbReference>
<keyword evidence="3" id="KW-1185">Reference proteome</keyword>
<keyword evidence="1" id="KW-0812">Transmembrane</keyword>
<name>A0ABT5YBM4_9GAMM</name>
<evidence type="ECO:0008006" key="4">
    <source>
        <dbReference type="Google" id="ProtNLM"/>
    </source>
</evidence>
<dbReference type="EMBL" id="JANCMW010000007">
    <property type="protein sequence ID" value="MDF0751017.1"/>
    <property type="molecule type" value="Genomic_DNA"/>
</dbReference>
<sequence length="177" mass="18646">MKPSMSLTGEQESHKVAAVFDTEPDARGVAKALQEGTSLTDEQVTVLSPVDRHQGRELEPEDQGIWQTLVRSHVGLGAGGAVTGFIVFLILSALGIGFIAQNAVVAASVLAALGLVLGLLLAGAVTIRPDHTPYLMKAQSALRKGKYVLTVHASSAQQLQEAKSLLDARNVKTVQTI</sequence>